<feature type="compositionally biased region" description="Basic and acidic residues" evidence="2">
    <location>
        <begin position="30"/>
        <end position="40"/>
    </location>
</feature>
<gene>
    <name evidence="4" type="ORF">SEMRO_1568_G283070.2</name>
</gene>
<feature type="region of interest" description="Disordered" evidence="2">
    <location>
        <begin position="1"/>
        <end position="40"/>
    </location>
</feature>
<dbReference type="OrthoDB" id="18978at2759"/>
<dbReference type="InterPro" id="IPR007701">
    <property type="entry name" value="Interferon-rel_develop_reg_N"/>
</dbReference>
<comment type="similarity">
    <text evidence="1">Belongs to the IFRD family.</text>
</comment>
<protein>
    <recommendedName>
        <fullName evidence="3">Interferon-related developmental regulator N-terminal domain-containing protein</fullName>
    </recommendedName>
</protein>
<feature type="compositionally biased region" description="Basic residues" evidence="2">
    <location>
        <begin position="1"/>
        <end position="13"/>
    </location>
</feature>
<comment type="caution">
    <text evidence="4">The sequence shown here is derived from an EMBL/GenBank/DDBJ whole genome shotgun (WGS) entry which is preliminary data.</text>
</comment>
<sequence length="485" mass="53874">MAKKPRSQRRKKQKDGDPAADNNINASDNPRLETLSDSHTVDDSVGMSVMLLDDFDFDAENNNDAMTDIDFKDTGNHAAEEAMAARYQRLQDTLSTLEEIPTMKQSARREASLRKLFRAFSQYATGPAGQMAVASRQDEIRTACNVRSGTTPAEQYAACRVLAVTSVVLGADQDEYYEAIERPLRRVVMANRATPVRVAALRALAMANLICSSDTETAESLLDLCEALAATEYRGLTVPGTLRAAALDCWSLLGTTISDYHLSGKDDVMIGRGLAILDLLKDSLEDQACPELRSAAGECLSLIHEARLNLGTDIGENTTERRYRQGSWEGSEFEVTMDEVKQRIAELSTESGYHMSKKAKKEQRATFREFMSTIVDDDAPEEIVSFRGGTITLHTWREIIQLNFIRHCLQGGFQIQLLTNETLQEIFGADGQLLNAMTNLTTLEKRLVMSKTSEASKAADQELTRQRKVRNNVKNYFLTADGDDL</sequence>
<proteinExistence type="inferred from homology"/>
<evidence type="ECO:0000313" key="4">
    <source>
        <dbReference type="EMBL" id="CAB9524680.1"/>
    </source>
</evidence>
<dbReference type="InterPro" id="IPR039777">
    <property type="entry name" value="IFRD"/>
</dbReference>
<dbReference type="SUPFAM" id="SSF48371">
    <property type="entry name" value="ARM repeat"/>
    <property type="match status" value="1"/>
</dbReference>
<dbReference type="PANTHER" id="PTHR12354">
    <property type="entry name" value="INTERFERON-RELATED DEVELOPMENTAL REGULATOR"/>
    <property type="match status" value="1"/>
</dbReference>
<evidence type="ECO:0000256" key="1">
    <source>
        <dbReference type="ARBA" id="ARBA00008828"/>
    </source>
</evidence>
<dbReference type="AlphaFoldDB" id="A0A9N8HTY0"/>
<dbReference type="InterPro" id="IPR016024">
    <property type="entry name" value="ARM-type_fold"/>
</dbReference>
<dbReference type="Pfam" id="PF05004">
    <property type="entry name" value="IFRD"/>
    <property type="match status" value="1"/>
</dbReference>
<evidence type="ECO:0000313" key="5">
    <source>
        <dbReference type="Proteomes" id="UP001153069"/>
    </source>
</evidence>
<organism evidence="4 5">
    <name type="scientific">Seminavis robusta</name>
    <dbReference type="NCBI Taxonomy" id="568900"/>
    <lineage>
        <taxon>Eukaryota</taxon>
        <taxon>Sar</taxon>
        <taxon>Stramenopiles</taxon>
        <taxon>Ochrophyta</taxon>
        <taxon>Bacillariophyta</taxon>
        <taxon>Bacillariophyceae</taxon>
        <taxon>Bacillariophycidae</taxon>
        <taxon>Naviculales</taxon>
        <taxon>Naviculaceae</taxon>
        <taxon>Seminavis</taxon>
    </lineage>
</organism>
<dbReference type="EMBL" id="CAICTM010001566">
    <property type="protein sequence ID" value="CAB9524680.1"/>
    <property type="molecule type" value="Genomic_DNA"/>
</dbReference>
<reference evidence="4" key="1">
    <citation type="submission" date="2020-06" db="EMBL/GenBank/DDBJ databases">
        <authorList>
            <consortium name="Plant Systems Biology data submission"/>
        </authorList>
    </citation>
    <scope>NUCLEOTIDE SEQUENCE</scope>
    <source>
        <strain evidence="4">D6</strain>
    </source>
</reference>
<evidence type="ECO:0000256" key="2">
    <source>
        <dbReference type="SAM" id="MobiDB-lite"/>
    </source>
</evidence>
<evidence type="ECO:0000259" key="3">
    <source>
        <dbReference type="Pfam" id="PF05004"/>
    </source>
</evidence>
<dbReference type="Proteomes" id="UP001153069">
    <property type="component" value="Unassembled WGS sequence"/>
</dbReference>
<accession>A0A9N8HTY0</accession>
<dbReference type="PANTHER" id="PTHR12354:SF1">
    <property type="entry name" value="INTERFERON-RELATED DEVELOPMENTAL REGULATOR 1"/>
    <property type="match status" value="1"/>
</dbReference>
<name>A0A9N8HTY0_9STRA</name>
<feature type="domain" description="Interferon-related developmental regulator N-terminal" evidence="3">
    <location>
        <begin position="74"/>
        <end position="374"/>
    </location>
</feature>
<keyword evidence="5" id="KW-1185">Reference proteome</keyword>